<evidence type="ECO:0000313" key="3">
    <source>
        <dbReference type="Proteomes" id="UP000177698"/>
    </source>
</evidence>
<evidence type="ECO:0000256" key="1">
    <source>
        <dbReference type="SAM" id="MobiDB-lite"/>
    </source>
</evidence>
<name>A0A1F7IE69_9BACT</name>
<dbReference type="EMBL" id="MGAG01000010">
    <property type="protein sequence ID" value="OGK41657.1"/>
    <property type="molecule type" value="Genomic_DNA"/>
</dbReference>
<comment type="caution">
    <text evidence="2">The sequence shown here is derived from an EMBL/GenBank/DDBJ whole genome shotgun (WGS) entry which is preliminary data.</text>
</comment>
<protein>
    <submittedName>
        <fullName evidence="2">Uncharacterized protein</fullName>
    </submittedName>
</protein>
<sequence length="212" mass="23615">MNDGPSTPEEAVPPPEEQQAAADAKPNEDKVVGGYLTHEEIKGLIDPNEKSDSPTELNKDFTSYYLKTLKDQPGIDPKTIIDLWQKETAKNPNQKITYYGADGNIADLSNFDPQTTVIRWLVEENPGGLITKKGWRGEQTARDTIKSLAGYDRRKGWRNQTVNYTDLIKRADPHSKLGKFYRGEQKKGQLVPGAIKDIKATSTPLASTTTKK</sequence>
<organism evidence="2 3">
    <name type="scientific">Candidatus Roizmanbacteria bacterium RIFCSPLOWO2_01_FULL_37_12</name>
    <dbReference type="NCBI Taxonomy" id="1802056"/>
    <lineage>
        <taxon>Bacteria</taxon>
        <taxon>Candidatus Roizmaniibacteriota</taxon>
    </lineage>
</organism>
<dbReference type="STRING" id="1802056.A2954_07300"/>
<feature type="region of interest" description="Disordered" evidence="1">
    <location>
        <begin position="1"/>
        <end position="28"/>
    </location>
</feature>
<dbReference type="AlphaFoldDB" id="A0A1F7IE69"/>
<dbReference type="Proteomes" id="UP000177698">
    <property type="component" value="Unassembled WGS sequence"/>
</dbReference>
<accession>A0A1F7IE69</accession>
<reference evidence="2 3" key="1">
    <citation type="journal article" date="2016" name="Nat. Commun.">
        <title>Thousands of microbial genomes shed light on interconnected biogeochemical processes in an aquifer system.</title>
        <authorList>
            <person name="Anantharaman K."/>
            <person name="Brown C.T."/>
            <person name="Hug L.A."/>
            <person name="Sharon I."/>
            <person name="Castelle C.J."/>
            <person name="Probst A.J."/>
            <person name="Thomas B.C."/>
            <person name="Singh A."/>
            <person name="Wilkins M.J."/>
            <person name="Karaoz U."/>
            <person name="Brodie E.L."/>
            <person name="Williams K.H."/>
            <person name="Hubbard S.S."/>
            <person name="Banfield J.F."/>
        </authorList>
    </citation>
    <scope>NUCLEOTIDE SEQUENCE [LARGE SCALE GENOMIC DNA]</scope>
</reference>
<evidence type="ECO:0000313" key="2">
    <source>
        <dbReference type="EMBL" id="OGK41657.1"/>
    </source>
</evidence>
<gene>
    <name evidence="2" type="ORF">A2954_07300</name>
</gene>
<proteinExistence type="predicted"/>